<gene>
    <name evidence="2" type="ORF">F8154_01875</name>
</gene>
<keyword evidence="3" id="KW-1185">Reference proteome</keyword>
<evidence type="ECO:0000256" key="1">
    <source>
        <dbReference type="ARBA" id="ARBA00023239"/>
    </source>
</evidence>
<dbReference type="GO" id="GO:0016841">
    <property type="term" value="F:ammonia-lyase activity"/>
    <property type="evidence" value="ECO:0007669"/>
    <property type="project" value="UniProtKB-ARBA"/>
</dbReference>
<protein>
    <submittedName>
        <fullName evidence="2">Aromatic amino acid lyase</fullName>
    </submittedName>
</protein>
<dbReference type="AlphaFoldDB" id="A0A6I0FKA5"/>
<dbReference type="EMBL" id="WBZC01000005">
    <property type="protein sequence ID" value="KAB3538553.1"/>
    <property type="molecule type" value="Genomic_DNA"/>
</dbReference>
<dbReference type="RefSeq" id="WP_207706803.1">
    <property type="nucleotide sequence ID" value="NZ_WBZC01000005.1"/>
</dbReference>
<name>A0A6I0FKA5_9FIRM</name>
<sequence>MTVVLKAETINEVIIGNVDLKLEEFIAIARFGAKVEFSDEYCKRVLKARSLVEKWTKEGRVMYGITTGFGALCNKTISEEETAKLQKNIVLSHATSVGEPLSIEEVRG</sequence>
<dbReference type="Proteomes" id="UP000432715">
    <property type="component" value="Unassembled WGS sequence"/>
</dbReference>
<reference evidence="2 3" key="1">
    <citation type="submission" date="2019-10" db="EMBL/GenBank/DDBJ databases">
        <title>Alkaliphilus serpentinus sp. nov. and Alkaliphilus pronyensis sp. nov., two novel anaerobic alkaliphilic species isolated from the serpentinized-hosted hydrothermal field of the Prony Bay (New Caledonia).</title>
        <authorList>
            <person name="Postec A."/>
        </authorList>
    </citation>
    <scope>NUCLEOTIDE SEQUENCE [LARGE SCALE GENOMIC DNA]</scope>
    <source>
        <strain evidence="2 3">LacV</strain>
    </source>
</reference>
<keyword evidence="1 2" id="KW-0456">Lyase</keyword>
<organism evidence="2 3">
    <name type="scientific">Alkaliphilus pronyensis</name>
    <dbReference type="NCBI Taxonomy" id="1482732"/>
    <lineage>
        <taxon>Bacteria</taxon>
        <taxon>Bacillati</taxon>
        <taxon>Bacillota</taxon>
        <taxon>Clostridia</taxon>
        <taxon>Peptostreptococcales</taxon>
        <taxon>Natronincolaceae</taxon>
        <taxon>Alkaliphilus</taxon>
    </lineage>
</organism>
<evidence type="ECO:0000313" key="2">
    <source>
        <dbReference type="EMBL" id="KAB3538553.1"/>
    </source>
</evidence>
<dbReference type="Gene3D" id="1.10.275.10">
    <property type="entry name" value="Fumarase/aspartase (N-terminal domain)"/>
    <property type="match status" value="1"/>
</dbReference>
<comment type="caution">
    <text evidence="2">The sequence shown here is derived from an EMBL/GenBank/DDBJ whole genome shotgun (WGS) entry which is preliminary data.</text>
</comment>
<evidence type="ECO:0000313" key="3">
    <source>
        <dbReference type="Proteomes" id="UP000432715"/>
    </source>
</evidence>
<proteinExistence type="predicted"/>
<feature type="non-terminal residue" evidence="2">
    <location>
        <position position="108"/>
    </location>
</feature>
<accession>A0A6I0FKA5</accession>
<dbReference type="InterPro" id="IPR008948">
    <property type="entry name" value="L-Aspartase-like"/>
</dbReference>
<dbReference type="InterPro" id="IPR024083">
    <property type="entry name" value="Fumarase/histidase_N"/>
</dbReference>
<dbReference type="InterPro" id="IPR001106">
    <property type="entry name" value="Aromatic_Lyase"/>
</dbReference>
<dbReference type="PANTHER" id="PTHR10362">
    <property type="entry name" value="HISTIDINE AMMONIA-LYASE"/>
    <property type="match status" value="1"/>
</dbReference>
<dbReference type="Pfam" id="PF00221">
    <property type="entry name" value="Lyase_aromatic"/>
    <property type="match status" value="1"/>
</dbReference>
<dbReference type="SUPFAM" id="SSF48557">
    <property type="entry name" value="L-aspartase-like"/>
    <property type="match status" value="1"/>
</dbReference>